<feature type="region of interest" description="Disordered" evidence="1">
    <location>
        <begin position="1"/>
        <end position="37"/>
    </location>
</feature>
<feature type="transmembrane region" description="Helical" evidence="2">
    <location>
        <begin position="139"/>
        <end position="166"/>
    </location>
</feature>
<evidence type="ECO:0000259" key="3">
    <source>
        <dbReference type="PROSITE" id="PS50943"/>
    </source>
</evidence>
<sequence length="284" mass="30627">MVTAMNPRGHEPDSFGEVPPDLTGDPAGDLAGDPARARSDGEFLRALALRRRMRQESYQALAQRTGIPRSTLADMLAGRRRPRPEVVEAVVGAYAADPGQARQWVLTWQRLQVAEPGTPSVATPAPVLAPIPAPRRRRVLLSGMAVAVAVLAGAVVLPGGAWGTFWPDGAEAAERSQELPVYNVEAACRPLRTQECGLGVVRDPHAPSSAANRLTRVWHGDRLILHCVTQGRLIVDEEGMSTDQWYRVSVPGQDDLTGWFPGIRLRVYQASPACAEDVSPASPD</sequence>
<dbReference type="InterPro" id="IPR001387">
    <property type="entry name" value="Cro/C1-type_HTH"/>
</dbReference>
<name>A0ABT9P8Y8_9ACTN</name>
<dbReference type="RefSeq" id="WP_307246001.1">
    <property type="nucleotide sequence ID" value="NZ_JAUSQZ010000001.1"/>
</dbReference>
<keyword evidence="5" id="KW-1185">Reference proteome</keyword>
<dbReference type="Pfam" id="PF13560">
    <property type="entry name" value="HTH_31"/>
    <property type="match status" value="1"/>
</dbReference>
<dbReference type="SUPFAM" id="SSF47413">
    <property type="entry name" value="lambda repressor-like DNA-binding domains"/>
    <property type="match status" value="1"/>
</dbReference>
<dbReference type="Gene3D" id="1.10.260.40">
    <property type="entry name" value="lambda repressor-like DNA-binding domains"/>
    <property type="match status" value="1"/>
</dbReference>
<keyword evidence="2" id="KW-0812">Transmembrane</keyword>
<feature type="domain" description="HTH cro/C1-type" evidence="3">
    <location>
        <begin position="59"/>
        <end position="101"/>
    </location>
</feature>
<dbReference type="InterPro" id="IPR010982">
    <property type="entry name" value="Lambda_DNA-bd_dom_sf"/>
</dbReference>
<reference evidence="4 5" key="1">
    <citation type="submission" date="2023-07" db="EMBL/GenBank/DDBJ databases">
        <title>Sequencing the genomes of 1000 actinobacteria strains.</title>
        <authorList>
            <person name="Klenk H.-P."/>
        </authorList>
    </citation>
    <scope>NUCLEOTIDE SEQUENCE [LARGE SCALE GENOMIC DNA]</scope>
    <source>
        <strain evidence="4 5">DSM 44388</strain>
    </source>
</reference>
<evidence type="ECO:0000313" key="4">
    <source>
        <dbReference type="EMBL" id="MDP9828630.1"/>
    </source>
</evidence>
<organism evidence="4 5">
    <name type="scientific">Kineosporia succinea</name>
    <dbReference type="NCBI Taxonomy" id="84632"/>
    <lineage>
        <taxon>Bacteria</taxon>
        <taxon>Bacillati</taxon>
        <taxon>Actinomycetota</taxon>
        <taxon>Actinomycetes</taxon>
        <taxon>Kineosporiales</taxon>
        <taxon>Kineosporiaceae</taxon>
        <taxon>Kineosporia</taxon>
    </lineage>
</organism>
<dbReference type="CDD" id="cd00093">
    <property type="entry name" value="HTH_XRE"/>
    <property type="match status" value="1"/>
</dbReference>
<keyword evidence="2" id="KW-1133">Transmembrane helix</keyword>
<dbReference type="EMBL" id="JAUSQZ010000001">
    <property type="protein sequence ID" value="MDP9828630.1"/>
    <property type="molecule type" value="Genomic_DNA"/>
</dbReference>
<evidence type="ECO:0000256" key="1">
    <source>
        <dbReference type="SAM" id="MobiDB-lite"/>
    </source>
</evidence>
<keyword evidence="2" id="KW-0472">Membrane</keyword>
<dbReference type="PROSITE" id="PS50943">
    <property type="entry name" value="HTH_CROC1"/>
    <property type="match status" value="1"/>
</dbReference>
<proteinExistence type="predicted"/>
<protein>
    <submittedName>
        <fullName evidence="4">Transcriptional regulator with XRE-family HTH domain</fullName>
    </submittedName>
</protein>
<gene>
    <name evidence="4" type="ORF">J2S57_004379</name>
</gene>
<evidence type="ECO:0000313" key="5">
    <source>
        <dbReference type="Proteomes" id="UP001235712"/>
    </source>
</evidence>
<dbReference type="Proteomes" id="UP001235712">
    <property type="component" value="Unassembled WGS sequence"/>
</dbReference>
<comment type="caution">
    <text evidence="4">The sequence shown here is derived from an EMBL/GenBank/DDBJ whole genome shotgun (WGS) entry which is preliminary data.</text>
</comment>
<evidence type="ECO:0000256" key="2">
    <source>
        <dbReference type="SAM" id="Phobius"/>
    </source>
</evidence>
<accession>A0ABT9P8Y8</accession>
<dbReference type="SMART" id="SM00530">
    <property type="entry name" value="HTH_XRE"/>
    <property type="match status" value="1"/>
</dbReference>